<accession>A0A1A8ZXR3</accession>
<dbReference type="RefSeq" id="WP_091666760.1">
    <property type="nucleotide sequence ID" value="NZ_LT594323.1"/>
</dbReference>
<organism evidence="2 3">
    <name type="scientific">Micromonospora auratinigra</name>
    <dbReference type="NCBI Taxonomy" id="261654"/>
    <lineage>
        <taxon>Bacteria</taxon>
        <taxon>Bacillati</taxon>
        <taxon>Actinomycetota</taxon>
        <taxon>Actinomycetes</taxon>
        <taxon>Micromonosporales</taxon>
        <taxon>Micromonosporaceae</taxon>
        <taxon>Micromonospora</taxon>
    </lineage>
</organism>
<keyword evidence="1" id="KW-0472">Membrane</keyword>
<dbReference type="PATRIC" id="fig|261654.4.peg.4210"/>
<gene>
    <name evidence="2" type="ORF">GA0070611_4143</name>
</gene>
<feature type="transmembrane region" description="Helical" evidence="1">
    <location>
        <begin position="216"/>
        <end position="235"/>
    </location>
</feature>
<dbReference type="OrthoDB" id="3352119at2"/>
<keyword evidence="3" id="KW-1185">Reference proteome</keyword>
<dbReference type="GO" id="GO:0140359">
    <property type="term" value="F:ABC-type transporter activity"/>
    <property type="evidence" value="ECO:0007669"/>
    <property type="project" value="InterPro"/>
</dbReference>
<reference evidence="3" key="1">
    <citation type="submission" date="2016-06" db="EMBL/GenBank/DDBJ databases">
        <authorList>
            <person name="Varghese N."/>
            <person name="Submissions Spin"/>
        </authorList>
    </citation>
    <scope>NUCLEOTIDE SEQUENCE [LARGE SCALE GENOMIC DNA]</scope>
    <source>
        <strain evidence="3">DSM 44815</strain>
    </source>
</reference>
<dbReference type="EMBL" id="LT594323">
    <property type="protein sequence ID" value="SBT48671.1"/>
    <property type="molecule type" value="Genomic_DNA"/>
</dbReference>
<feature type="transmembrane region" description="Helical" evidence="1">
    <location>
        <begin position="314"/>
        <end position="332"/>
    </location>
</feature>
<dbReference type="Pfam" id="PF12679">
    <property type="entry name" value="ABC2_membrane_2"/>
    <property type="match status" value="1"/>
</dbReference>
<evidence type="ECO:0000256" key="1">
    <source>
        <dbReference type="SAM" id="Phobius"/>
    </source>
</evidence>
<dbReference type="GO" id="GO:0005886">
    <property type="term" value="C:plasma membrane"/>
    <property type="evidence" value="ECO:0007669"/>
    <property type="project" value="UniProtKB-SubCell"/>
</dbReference>
<dbReference type="STRING" id="261654.GA0070611_4143"/>
<keyword evidence="1" id="KW-1133">Transmembrane helix</keyword>
<name>A0A1A8ZXR3_9ACTN</name>
<proteinExistence type="predicted"/>
<keyword evidence="1" id="KW-0812">Transmembrane</keyword>
<protein>
    <submittedName>
        <fullName evidence="2">ABC-type transport system involved in multi-copper enzyme maturation, permease component</fullName>
    </submittedName>
</protein>
<feature type="transmembrane region" description="Helical" evidence="1">
    <location>
        <begin position="242"/>
        <end position="264"/>
    </location>
</feature>
<evidence type="ECO:0000313" key="3">
    <source>
        <dbReference type="Proteomes" id="UP000199385"/>
    </source>
</evidence>
<dbReference type="AlphaFoldDB" id="A0A1A8ZXR3"/>
<sequence>MSLYVTELRRLAKRRITRLLLVLLVLGLAGVATAFALSSHQLTKEVVAEAQAQADRQYQQALTEWKKTVADCDAAQARGERGLEEKFGPDCGRQWQPQPDMFDPKWSLPYQFDFRAEFPTFIAVFAGALALFAFIVGASFVGAEWNTGGMMNLLLWRPRRLAVLGTKLAALLTAVTGVTVLLGALWTAAFWLVGTSRGTTAKVTAGVWRSIGLDGLRALGIILVVGAVGFALASLGRHTAMALGAAVAVFAISEIGLRIAVAVLKVPFGDRYLLSTYAQAWFLKKVQLLDFRACEFAKGECRPAELLVTWQDSAWVFGLGAAVALVAAFWTMRRRDIA</sequence>
<feature type="transmembrane region" description="Helical" evidence="1">
    <location>
        <begin position="168"/>
        <end position="193"/>
    </location>
</feature>
<feature type="transmembrane region" description="Helical" evidence="1">
    <location>
        <begin position="121"/>
        <end position="147"/>
    </location>
</feature>
<dbReference type="Proteomes" id="UP000199385">
    <property type="component" value="Chromosome I"/>
</dbReference>
<evidence type="ECO:0000313" key="2">
    <source>
        <dbReference type="EMBL" id="SBT48671.1"/>
    </source>
</evidence>